<dbReference type="FunFam" id="1.20.1270.50:FF:000003">
    <property type="entry name" value="Alpha-mannosidase"/>
    <property type="match status" value="1"/>
</dbReference>
<dbReference type="GO" id="GO:0030246">
    <property type="term" value="F:carbohydrate binding"/>
    <property type="evidence" value="ECO:0007669"/>
    <property type="project" value="InterPro"/>
</dbReference>
<dbReference type="Pfam" id="PF07748">
    <property type="entry name" value="Glyco_hydro_38C"/>
    <property type="match status" value="1"/>
</dbReference>
<comment type="cofactor">
    <cofactor evidence="10">
        <name>Zn(2+)</name>
        <dbReference type="ChEBI" id="CHEBI:29105"/>
    </cofactor>
    <text evidence="10">Binds 1 zinc ion per subunit.</text>
</comment>
<dbReference type="InterPro" id="IPR000602">
    <property type="entry name" value="Glyco_hydro_38_N"/>
</dbReference>
<comment type="catalytic activity">
    <reaction evidence="1">
        <text>Hydrolysis of terminal, non-reducing alpha-D-mannose residues in alpha-D-mannosides.</text>
        <dbReference type="EC" id="3.2.1.24"/>
    </reaction>
</comment>
<dbReference type="Gene3D" id="2.60.40.1180">
    <property type="entry name" value="Golgi alpha-mannosidase II"/>
    <property type="match status" value="1"/>
</dbReference>
<sequence>MQRLLLLLLLLSAFQNSRADCSWNSCNKWSKSNDVINVHLIPHTHDDLGWIKTVDQYYYGSKPSLVPVGVQYIYNTVIDELLKNPTRRFSFAETGFLWRWYTSHGDFERHQLQKLVKTGQIELIGGGWVQNDEASSHYVDIIDQMTLGLKKLSQLFETCGKPTVAWQIDPFGHSREVANLFAEMGYTSLFFARMHYLEKAERLNNKSLEFIWNTSDDLKKLILTGGFYQDNYGPPEGFCFDALCGDDPIMDNPKLEDYNVDEKVNAFVQHVRKQASFQRTKHVMLLMGSDFQYTNANAWYSNLDKLIKYVNGNDTAKVNVFYSTPSCYVQALTEAAPKLSTKSDDFFPYASANHSYWTGYFTSRPTFKGMIRKASSTLQLAKQLDVIADLGPADDSDVEEMMEASALVQHHDAVTGTAKENVTKDYEKQLGGATNELELVVNDFINKMNPNTSSKLTLCPLLNETICPATKDKKSFWVTVFNSNSRTQSTTIIIPITGKAAHVEGPPGQIIKSTTVPTFNIPTLLGDRAPYQVHVPVSIPPLGYTTFLVNITDSAKSTLQKKFSSDEKKVSNEFLELTFDTEGLTAIFDKTTNLTHKLQPRFFYYQGVGKNGSDQTSGAYIFRPQNGSAVPVTAKSVDIVQIGSFGFLLANLMLNLNGSLGRSQKENDKLTKVTKEVVVRYLTDVSGAESATTFFTDSNGRQTLKRVRNFAPTYKYQDTEPVAANYYPITSHIYINDGNKQFTVLTDRAQGATAENGAVEIMIHRRCFYDDYFGVEEALDEPGKDGKGLVAIGKHTLFFSQPTQISAASFRPLAVEIFHEPVVAFEEFNNINRVCKKSFTRIRGRQYGLENCTPSKNNEKKRQFAGLTRDLPAALHLLTIERWHKKSILLRFEHIFQNNEDKQWSQQLTVDLKDLFIGFDIVNLNELQLAGNRNATHAVAHDGLSFTLNPMQIRTFEADIARK</sequence>
<dbReference type="AlphaFoldDB" id="A0A8S1GQL6"/>
<gene>
    <name evidence="12" type="ORF">CAUJ_LOCUS1113</name>
</gene>
<dbReference type="SMART" id="SM00872">
    <property type="entry name" value="Alpha-mann_mid"/>
    <property type="match status" value="1"/>
</dbReference>
<dbReference type="GO" id="GO:0005764">
    <property type="term" value="C:lysosome"/>
    <property type="evidence" value="ECO:0007669"/>
    <property type="project" value="TreeGrafter"/>
</dbReference>
<dbReference type="InterPro" id="IPR011013">
    <property type="entry name" value="Gal_mutarotase_sf_dom"/>
</dbReference>
<dbReference type="SUPFAM" id="SSF88713">
    <property type="entry name" value="Glycoside hydrolase/deacetylase"/>
    <property type="match status" value="1"/>
</dbReference>
<feature type="domain" description="Glycoside hydrolase family 38 central" evidence="11">
    <location>
        <begin position="355"/>
        <end position="430"/>
    </location>
</feature>
<dbReference type="Gene3D" id="3.20.110.10">
    <property type="entry name" value="Glycoside hydrolase 38, N terminal domain"/>
    <property type="match status" value="1"/>
</dbReference>
<evidence type="ECO:0000256" key="1">
    <source>
        <dbReference type="ARBA" id="ARBA00000365"/>
    </source>
</evidence>
<feature type="chain" id="PRO_5035963133" description="Alpha-mannosidase" evidence="10">
    <location>
        <begin position="20"/>
        <end position="963"/>
    </location>
</feature>
<dbReference type="Gene3D" id="1.20.1270.50">
    <property type="entry name" value="Glycoside hydrolase family 38, central domain"/>
    <property type="match status" value="2"/>
</dbReference>
<evidence type="ECO:0000256" key="9">
    <source>
        <dbReference type="ARBA" id="ARBA00023295"/>
    </source>
</evidence>
<evidence type="ECO:0000256" key="10">
    <source>
        <dbReference type="RuleBase" id="RU361199"/>
    </source>
</evidence>
<feature type="signal peptide" evidence="10">
    <location>
        <begin position="1"/>
        <end position="19"/>
    </location>
</feature>
<dbReference type="Pfam" id="PF01074">
    <property type="entry name" value="Glyco_hydro_38N"/>
    <property type="match status" value="1"/>
</dbReference>
<keyword evidence="7" id="KW-1015">Disulfide bond</keyword>
<proteinExistence type="inferred from homology"/>
<evidence type="ECO:0000313" key="13">
    <source>
        <dbReference type="Proteomes" id="UP000835052"/>
    </source>
</evidence>
<keyword evidence="10" id="KW-0732">Signal</keyword>
<comment type="caution">
    <text evidence="12">The sequence shown here is derived from an EMBL/GenBank/DDBJ whole genome shotgun (WGS) entry which is preliminary data.</text>
</comment>
<dbReference type="GO" id="GO:0004559">
    <property type="term" value="F:alpha-mannosidase activity"/>
    <property type="evidence" value="ECO:0007669"/>
    <property type="project" value="UniProtKB-EC"/>
</dbReference>
<evidence type="ECO:0000259" key="11">
    <source>
        <dbReference type="SMART" id="SM00872"/>
    </source>
</evidence>
<dbReference type="FunFam" id="1.20.1270.50:FF:000002">
    <property type="entry name" value="Alpha-mannosidase"/>
    <property type="match status" value="1"/>
</dbReference>
<dbReference type="OrthoDB" id="2016903at2759"/>
<dbReference type="InterPro" id="IPR037094">
    <property type="entry name" value="Glyco_hydro_38_cen_sf"/>
</dbReference>
<dbReference type="InterPro" id="IPR015341">
    <property type="entry name" value="Glyco_hydro_38_cen"/>
</dbReference>
<keyword evidence="13" id="KW-1185">Reference proteome</keyword>
<evidence type="ECO:0000256" key="3">
    <source>
        <dbReference type="ARBA" id="ARBA00012752"/>
    </source>
</evidence>
<keyword evidence="8" id="KW-0325">Glycoprotein</keyword>
<evidence type="ECO:0000256" key="7">
    <source>
        <dbReference type="ARBA" id="ARBA00023157"/>
    </source>
</evidence>
<protein>
    <recommendedName>
        <fullName evidence="3 10">Alpha-mannosidase</fullName>
        <ecNumber evidence="10">3.2.1.-</ecNumber>
    </recommendedName>
</protein>
<keyword evidence="4 10" id="KW-0479">Metal-binding</keyword>
<keyword evidence="9 10" id="KW-0326">Glycosidase</keyword>
<dbReference type="InterPro" id="IPR041147">
    <property type="entry name" value="GH38_C"/>
</dbReference>
<dbReference type="CDD" id="cd10810">
    <property type="entry name" value="GH38N_AMII_LAM_like"/>
    <property type="match status" value="1"/>
</dbReference>
<dbReference type="Pfam" id="PF17677">
    <property type="entry name" value="Glyco_hydro38C2"/>
    <property type="match status" value="1"/>
</dbReference>
<dbReference type="InterPro" id="IPR027291">
    <property type="entry name" value="Glyco_hydro_38_N_sf"/>
</dbReference>
<evidence type="ECO:0000256" key="4">
    <source>
        <dbReference type="ARBA" id="ARBA00022723"/>
    </source>
</evidence>
<evidence type="ECO:0000256" key="5">
    <source>
        <dbReference type="ARBA" id="ARBA00022801"/>
    </source>
</evidence>
<dbReference type="Gene3D" id="2.70.98.30">
    <property type="entry name" value="Golgi alpha-mannosidase II, domain 4"/>
    <property type="match status" value="2"/>
</dbReference>
<dbReference type="PANTHER" id="PTHR11607">
    <property type="entry name" value="ALPHA-MANNOSIDASE"/>
    <property type="match status" value="1"/>
</dbReference>
<dbReference type="EMBL" id="CAJGYM010000002">
    <property type="protein sequence ID" value="CAD6185194.1"/>
    <property type="molecule type" value="Genomic_DNA"/>
</dbReference>
<dbReference type="GO" id="GO:0046872">
    <property type="term" value="F:metal ion binding"/>
    <property type="evidence" value="ECO:0007669"/>
    <property type="project" value="UniProtKB-KW"/>
</dbReference>
<keyword evidence="5 10" id="KW-0378">Hydrolase</keyword>
<dbReference type="EC" id="3.2.1.-" evidence="10"/>
<reference evidence="12" key="1">
    <citation type="submission" date="2020-10" db="EMBL/GenBank/DDBJ databases">
        <authorList>
            <person name="Kikuchi T."/>
        </authorList>
    </citation>
    <scope>NUCLEOTIDE SEQUENCE</scope>
    <source>
        <strain evidence="12">NKZ352</strain>
    </source>
</reference>
<dbReference type="InterPro" id="IPR011330">
    <property type="entry name" value="Glyco_hydro/deAcase_b/a-brl"/>
</dbReference>
<dbReference type="Pfam" id="PF09261">
    <property type="entry name" value="Alpha-mann_mid"/>
    <property type="match status" value="1"/>
</dbReference>
<dbReference type="InterPro" id="IPR050843">
    <property type="entry name" value="Glycosyl_Hydrlase_38"/>
</dbReference>
<evidence type="ECO:0000256" key="6">
    <source>
        <dbReference type="ARBA" id="ARBA00022833"/>
    </source>
</evidence>
<keyword evidence="6 10" id="KW-0862">Zinc</keyword>
<dbReference type="Gene3D" id="2.60.40.1360">
    <property type="match status" value="1"/>
</dbReference>
<dbReference type="FunFam" id="3.20.110.10:FF:000001">
    <property type="entry name" value="Alpha-mannosidase"/>
    <property type="match status" value="1"/>
</dbReference>
<name>A0A8S1GQL6_9PELO</name>
<dbReference type="InterPro" id="IPR013780">
    <property type="entry name" value="Glyco_hydro_b"/>
</dbReference>
<evidence type="ECO:0000256" key="8">
    <source>
        <dbReference type="ARBA" id="ARBA00023180"/>
    </source>
</evidence>
<dbReference type="InterPro" id="IPR011682">
    <property type="entry name" value="Glyco_hydro_38_C"/>
</dbReference>
<dbReference type="SUPFAM" id="SSF88688">
    <property type="entry name" value="Families 57/38 glycoside transferase middle domain"/>
    <property type="match status" value="1"/>
</dbReference>
<evidence type="ECO:0000313" key="12">
    <source>
        <dbReference type="EMBL" id="CAD6185194.1"/>
    </source>
</evidence>
<dbReference type="InterPro" id="IPR028995">
    <property type="entry name" value="Glyco_hydro_57/38_cen_sf"/>
</dbReference>
<accession>A0A8S1GQL6</accession>
<evidence type="ECO:0000256" key="2">
    <source>
        <dbReference type="ARBA" id="ARBA00009792"/>
    </source>
</evidence>
<dbReference type="SUPFAM" id="SSF74650">
    <property type="entry name" value="Galactose mutarotase-like"/>
    <property type="match status" value="1"/>
</dbReference>
<dbReference type="PANTHER" id="PTHR11607:SF3">
    <property type="entry name" value="LYSOSOMAL ALPHA-MANNOSIDASE"/>
    <property type="match status" value="1"/>
</dbReference>
<dbReference type="GO" id="GO:0006013">
    <property type="term" value="P:mannose metabolic process"/>
    <property type="evidence" value="ECO:0007669"/>
    <property type="project" value="InterPro"/>
</dbReference>
<organism evidence="12 13">
    <name type="scientific">Caenorhabditis auriculariae</name>
    <dbReference type="NCBI Taxonomy" id="2777116"/>
    <lineage>
        <taxon>Eukaryota</taxon>
        <taxon>Metazoa</taxon>
        <taxon>Ecdysozoa</taxon>
        <taxon>Nematoda</taxon>
        <taxon>Chromadorea</taxon>
        <taxon>Rhabditida</taxon>
        <taxon>Rhabditina</taxon>
        <taxon>Rhabditomorpha</taxon>
        <taxon>Rhabditoidea</taxon>
        <taxon>Rhabditidae</taxon>
        <taxon>Peloderinae</taxon>
        <taxon>Caenorhabditis</taxon>
    </lineage>
</organism>
<comment type="similarity">
    <text evidence="2 10">Belongs to the glycosyl hydrolase 38 family.</text>
</comment>
<dbReference type="Proteomes" id="UP000835052">
    <property type="component" value="Unassembled WGS sequence"/>
</dbReference>